<keyword evidence="2" id="KW-1185">Reference proteome</keyword>
<protein>
    <submittedName>
        <fullName evidence="1">YaeQ family protein</fullName>
    </submittedName>
</protein>
<dbReference type="EMBL" id="AP012320">
    <property type="protein sequence ID" value="BAL95489.1"/>
    <property type="molecule type" value="Genomic_DNA"/>
</dbReference>
<sequence>MMPSATPPVVGTGPGGGPFVAAVAQCAARRRCRLPRAFMALKSTIYKAAVAVADMDRPLYADHSLTLALHPSETEERLMVRVLAFALQADTGDAADNLQFTRGLSDADEPALWQRDLDGRLRHWIEIGQTDERRLTKACGRADLVTLYAYGQSVPVWWSGLQGKITRLRNLRVWQLPAPQTQELARLAQRSMQLQVTVQDGHVWVGNAESSVEIAPVRLWPAD</sequence>
<dbReference type="Gene3D" id="3.10.640.10">
    <property type="entry name" value="Restriction endonuclease-like alpha-beta roll domain"/>
    <property type="match status" value="1"/>
</dbReference>
<organism evidence="1 2">
    <name type="scientific">Rubrivivax gelatinosus (strain NBRC 100245 / IL144)</name>
    <dbReference type="NCBI Taxonomy" id="983917"/>
    <lineage>
        <taxon>Bacteria</taxon>
        <taxon>Pseudomonadati</taxon>
        <taxon>Pseudomonadota</taxon>
        <taxon>Betaproteobacteria</taxon>
        <taxon>Burkholderiales</taxon>
        <taxon>Sphaerotilaceae</taxon>
        <taxon>Rubrivivax</taxon>
    </lineage>
</organism>
<dbReference type="Pfam" id="PF07152">
    <property type="entry name" value="YaeQ"/>
    <property type="match status" value="1"/>
</dbReference>
<dbReference type="InterPro" id="IPR009822">
    <property type="entry name" value="YaeQ"/>
</dbReference>
<gene>
    <name evidence="1" type="ordered locus">RGE_21480</name>
</gene>
<dbReference type="PIRSF" id="PIRSF011484">
    <property type="entry name" value="YaeQ"/>
    <property type="match status" value="1"/>
</dbReference>
<evidence type="ECO:0000313" key="1">
    <source>
        <dbReference type="EMBL" id="BAL95489.1"/>
    </source>
</evidence>
<dbReference type="PANTHER" id="PTHR38784:SF1">
    <property type="entry name" value="SUCROSE PHOSPHORYLASE"/>
    <property type="match status" value="1"/>
</dbReference>
<dbReference type="AlphaFoldDB" id="I0HR52"/>
<dbReference type="KEGG" id="rge:RGE_21480"/>
<dbReference type="PANTHER" id="PTHR38784">
    <property type="entry name" value="SUCROSE PHOSPHORYLASE"/>
    <property type="match status" value="1"/>
</dbReference>
<dbReference type="InterPro" id="IPR038590">
    <property type="entry name" value="YaeQ_sf"/>
</dbReference>
<dbReference type="HOGENOM" id="CLU_096741_0_0_4"/>
<accession>I0HR52</accession>
<proteinExistence type="predicted"/>
<dbReference type="SUPFAM" id="SSF52980">
    <property type="entry name" value="Restriction endonuclease-like"/>
    <property type="match status" value="1"/>
</dbReference>
<dbReference type="InterPro" id="IPR011335">
    <property type="entry name" value="Restrct_endonuc-II-like"/>
</dbReference>
<dbReference type="SMART" id="SM01322">
    <property type="entry name" value="YaeQ"/>
    <property type="match status" value="1"/>
</dbReference>
<dbReference type="STRING" id="983917.RGE_21480"/>
<dbReference type="PATRIC" id="fig|983917.3.peg.2077"/>
<evidence type="ECO:0000313" key="2">
    <source>
        <dbReference type="Proteomes" id="UP000007883"/>
    </source>
</evidence>
<dbReference type="eggNOG" id="COG4681">
    <property type="taxonomic scope" value="Bacteria"/>
</dbReference>
<reference evidence="1 2" key="1">
    <citation type="journal article" date="2012" name="J. Bacteriol.">
        <title>Complete genome sequence of phototrophic betaproteobacterium Rubrivivax gelatinosus IL144.</title>
        <authorList>
            <person name="Nagashima S."/>
            <person name="Kamimura A."/>
            <person name="Shimizu T."/>
            <person name="Nakamura-isaki S."/>
            <person name="Aono E."/>
            <person name="Sakamoto K."/>
            <person name="Ichikawa N."/>
            <person name="Nakazawa H."/>
            <person name="Sekine M."/>
            <person name="Yamazaki S."/>
            <person name="Fujita N."/>
            <person name="Shimada K."/>
            <person name="Hanada S."/>
            <person name="Nagashima K.V.P."/>
        </authorList>
    </citation>
    <scope>NUCLEOTIDE SEQUENCE [LARGE SCALE GENOMIC DNA]</scope>
    <source>
        <strain evidence="2">NBRC 100245 / IL144</strain>
    </source>
</reference>
<name>I0HR52_RUBGI</name>
<dbReference type="Proteomes" id="UP000007883">
    <property type="component" value="Chromosome"/>
</dbReference>